<feature type="coiled-coil region" evidence="1">
    <location>
        <begin position="198"/>
        <end position="239"/>
    </location>
</feature>
<dbReference type="OrthoDB" id="6094561at2759"/>
<sequence length="395" mass="45908">MEGKKRKNSNNTKSGLTPPYKTGSKMATNQNNQNNMNISQVLTQAHESLHGSYTEVPINNNVNNNQTFTCSPNQTNQLQQNCTRPVLQSTPLPVQSSVNYQQSAPVPMQFLPPSVPSSVQTESLMPIPNITPQMIYSNINDTNHRLQRLEHVMNDKLSKLDLLDMFAEKFEKFENHISKMSNEINDIRNVQQKHSQTISKQENHHHQIEDRVRNLERSNRKLESENFELKEKFLELQSHSMKYNLIFGGIRNQDGYEENTEDVLRSFLSEEMEIPNVGDIQFQNVHRLGERSDGKERSIIARFTRFSDHERVNRAAASKLKNKPQFSIYQQYPREINERRKKLIPKMKEFKRQRRHAKLVYDKLLVDGEVYNPDARREAPPTIPGQPLPNNDGDY</sequence>
<name>A0A8S3T8W3_MYTED</name>
<dbReference type="Proteomes" id="UP000683360">
    <property type="component" value="Unassembled WGS sequence"/>
</dbReference>
<dbReference type="AlphaFoldDB" id="A0A8S3T8W3"/>
<gene>
    <name evidence="3" type="ORF">MEDL_38652</name>
</gene>
<comment type="caution">
    <text evidence="3">The sequence shown here is derived from an EMBL/GenBank/DDBJ whole genome shotgun (WGS) entry which is preliminary data.</text>
</comment>
<evidence type="ECO:0000256" key="2">
    <source>
        <dbReference type="SAM" id="MobiDB-lite"/>
    </source>
</evidence>
<organism evidence="3 4">
    <name type="scientific">Mytilus edulis</name>
    <name type="common">Blue mussel</name>
    <dbReference type="NCBI Taxonomy" id="6550"/>
    <lineage>
        <taxon>Eukaryota</taxon>
        <taxon>Metazoa</taxon>
        <taxon>Spiralia</taxon>
        <taxon>Lophotrochozoa</taxon>
        <taxon>Mollusca</taxon>
        <taxon>Bivalvia</taxon>
        <taxon>Autobranchia</taxon>
        <taxon>Pteriomorphia</taxon>
        <taxon>Mytilida</taxon>
        <taxon>Mytiloidea</taxon>
        <taxon>Mytilidae</taxon>
        <taxon>Mytilinae</taxon>
        <taxon>Mytilus</taxon>
    </lineage>
</organism>
<dbReference type="Gene3D" id="3.30.70.1820">
    <property type="entry name" value="L1 transposable element, RRM domain"/>
    <property type="match status" value="1"/>
</dbReference>
<proteinExistence type="predicted"/>
<protein>
    <submittedName>
        <fullName evidence="3">Uncharacterized protein</fullName>
    </submittedName>
</protein>
<dbReference type="EMBL" id="CAJPWZ010001850">
    <property type="protein sequence ID" value="CAG2225517.1"/>
    <property type="molecule type" value="Genomic_DNA"/>
</dbReference>
<reference evidence="3" key="1">
    <citation type="submission" date="2021-03" db="EMBL/GenBank/DDBJ databases">
        <authorList>
            <person name="Bekaert M."/>
        </authorList>
    </citation>
    <scope>NUCLEOTIDE SEQUENCE</scope>
</reference>
<feature type="region of interest" description="Disordered" evidence="2">
    <location>
        <begin position="372"/>
        <end position="395"/>
    </location>
</feature>
<evidence type="ECO:0000313" key="4">
    <source>
        <dbReference type="Proteomes" id="UP000683360"/>
    </source>
</evidence>
<keyword evidence="4" id="KW-1185">Reference proteome</keyword>
<evidence type="ECO:0000313" key="3">
    <source>
        <dbReference type="EMBL" id="CAG2225517.1"/>
    </source>
</evidence>
<feature type="region of interest" description="Disordered" evidence="2">
    <location>
        <begin position="1"/>
        <end position="31"/>
    </location>
</feature>
<evidence type="ECO:0000256" key="1">
    <source>
        <dbReference type="SAM" id="Coils"/>
    </source>
</evidence>
<keyword evidence="1" id="KW-0175">Coiled coil</keyword>
<accession>A0A8S3T8W3</accession>